<dbReference type="PANTHER" id="PTHR13318">
    <property type="entry name" value="PARTNER OF PAIRED, ISOFORM B-RELATED"/>
    <property type="match status" value="1"/>
</dbReference>
<accession>A0A2I0VKR1</accession>
<reference evidence="2 3" key="1">
    <citation type="journal article" date="2016" name="Sci. Rep.">
        <title>The Dendrobium catenatum Lindl. genome sequence provides insights into polysaccharide synthase, floral development and adaptive evolution.</title>
        <authorList>
            <person name="Zhang G.Q."/>
            <person name="Xu Q."/>
            <person name="Bian C."/>
            <person name="Tsai W.C."/>
            <person name="Yeh C.M."/>
            <person name="Liu K.W."/>
            <person name="Yoshida K."/>
            <person name="Zhang L.S."/>
            <person name="Chang S.B."/>
            <person name="Chen F."/>
            <person name="Shi Y."/>
            <person name="Su Y.Y."/>
            <person name="Zhang Y.Q."/>
            <person name="Chen L.J."/>
            <person name="Yin Y."/>
            <person name="Lin M."/>
            <person name="Huang H."/>
            <person name="Deng H."/>
            <person name="Wang Z.W."/>
            <person name="Zhu S.L."/>
            <person name="Zhao X."/>
            <person name="Deng C."/>
            <person name="Niu S.C."/>
            <person name="Huang J."/>
            <person name="Wang M."/>
            <person name="Liu G.H."/>
            <person name="Yang H.J."/>
            <person name="Xiao X.J."/>
            <person name="Hsiao Y.Y."/>
            <person name="Wu W.L."/>
            <person name="Chen Y.Y."/>
            <person name="Mitsuda N."/>
            <person name="Ohme-Takagi M."/>
            <person name="Luo Y.B."/>
            <person name="Van de Peer Y."/>
            <person name="Liu Z.J."/>
        </authorList>
    </citation>
    <scope>NUCLEOTIDE SEQUENCE [LARGE SCALE GENOMIC DNA]</scope>
    <source>
        <tissue evidence="2">The whole plant</tissue>
    </source>
</reference>
<gene>
    <name evidence="2" type="primary">ATB</name>
    <name evidence="2" type="ORF">MA16_Dca012594</name>
</gene>
<dbReference type="SUPFAM" id="SSF52047">
    <property type="entry name" value="RNI-like"/>
    <property type="match status" value="2"/>
</dbReference>
<protein>
    <submittedName>
        <fullName evidence="2">F-box protein</fullName>
    </submittedName>
</protein>
<dbReference type="AlphaFoldDB" id="A0A2I0VKR1"/>
<dbReference type="InterPro" id="IPR057207">
    <property type="entry name" value="FBXL15_LRR"/>
</dbReference>
<dbReference type="Pfam" id="PF12937">
    <property type="entry name" value="F-box-like"/>
    <property type="match status" value="1"/>
</dbReference>
<dbReference type="EMBL" id="KZ503453">
    <property type="protein sequence ID" value="PKU64008.1"/>
    <property type="molecule type" value="Genomic_DNA"/>
</dbReference>
<dbReference type="InterPro" id="IPR006553">
    <property type="entry name" value="Leu-rich_rpt_Cys-con_subtyp"/>
</dbReference>
<dbReference type="SMART" id="SM00367">
    <property type="entry name" value="LRR_CC"/>
    <property type="match status" value="9"/>
</dbReference>
<dbReference type="Pfam" id="PF25372">
    <property type="entry name" value="DUF7885"/>
    <property type="match status" value="1"/>
</dbReference>
<dbReference type="InterPro" id="IPR001810">
    <property type="entry name" value="F-box_dom"/>
</dbReference>
<evidence type="ECO:0000259" key="1">
    <source>
        <dbReference type="PROSITE" id="PS50181"/>
    </source>
</evidence>
<reference evidence="2 3" key="2">
    <citation type="journal article" date="2017" name="Nature">
        <title>The Apostasia genome and the evolution of orchids.</title>
        <authorList>
            <person name="Zhang G.Q."/>
            <person name="Liu K.W."/>
            <person name="Li Z."/>
            <person name="Lohaus R."/>
            <person name="Hsiao Y.Y."/>
            <person name="Niu S.C."/>
            <person name="Wang J.Y."/>
            <person name="Lin Y.C."/>
            <person name="Xu Q."/>
            <person name="Chen L.J."/>
            <person name="Yoshida K."/>
            <person name="Fujiwara S."/>
            <person name="Wang Z.W."/>
            <person name="Zhang Y.Q."/>
            <person name="Mitsuda N."/>
            <person name="Wang M."/>
            <person name="Liu G.H."/>
            <person name="Pecoraro L."/>
            <person name="Huang H.X."/>
            <person name="Xiao X.J."/>
            <person name="Lin M."/>
            <person name="Wu X.Y."/>
            <person name="Wu W.L."/>
            <person name="Chen Y.Y."/>
            <person name="Chang S.B."/>
            <person name="Sakamoto S."/>
            <person name="Ohme-Takagi M."/>
            <person name="Yagi M."/>
            <person name="Zeng S.J."/>
            <person name="Shen C.Y."/>
            <person name="Yeh C.M."/>
            <person name="Luo Y.B."/>
            <person name="Tsai W.C."/>
            <person name="Van de Peer Y."/>
            <person name="Liu Z.J."/>
        </authorList>
    </citation>
    <scope>NUCLEOTIDE SEQUENCE [LARGE SCALE GENOMIC DNA]</scope>
    <source>
        <tissue evidence="2">The whole plant</tissue>
    </source>
</reference>
<organism evidence="2 3">
    <name type="scientific">Dendrobium catenatum</name>
    <dbReference type="NCBI Taxonomy" id="906689"/>
    <lineage>
        <taxon>Eukaryota</taxon>
        <taxon>Viridiplantae</taxon>
        <taxon>Streptophyta</taxon>
        <taxon>Embryophyta</taxon>
        <taxon>Tracheophyta</taxon>
        <taxon>Spermatophyta</taxon>
        <taxon>Magnoliopsida</taxon>
        <taxon>Liliopsida</taxon>
        <taxon>Asparagales</taxon>
        <taxon>Orchidaceae</taxon>
        <taxon>Epidendroideae</taxon>
        <taxon>Malaxideae</taxon>
        <taxon>Dendrobiinae</taxon>
        <taxon>Dendrobium</taxon>
    </lineage>
</organism>
<evidence type="ECO:0000313" key="2">
    <source>
        <dbReference type="EMBL" id="PKU64008.1"/>
    </source>
</evidence>
<dbReference type="GO" id="GO:0019005">
    <property type="term" value="C:SCF ubiquitin ligase complex"/>
    <property type="evidence" value="ECO:0007669"/>
    <property type="project" value="TreeGrafter"/>
</dbReference>
<dbReference type="InterPro" id="IPR032675">
    <property type="entry name" value="LRR_dom_sf"/>
</dbReference>
<name>A0A2I0VKR1_9ASPA</name>
<dbReference type="OrthoDB" id="2585512at2759"/>
<proteinExistence type="predicted"/>
<dbReference type="Proteomes" id="UP000233837">
    <property type="component" value="Unassembled WGS sequence"/>
</dbReference>
<dbReference type="CDD" id="cd09917">
    <property type="entry name" value="F-box_SF"/>
    <property type="match status" value="1"/>
</dbReference>
<dbReference type="SUPFAM" id="SSF81383">
    <property type="entry name" value="F-box domain"/>
    <property type="match status" value="1"/>
</dbReference>
<sequence>MMAQVGGGDLVERLPHALLLDILSMLDVESLCSAAPVCRALRSSVSQVLSSLSTLDLSGFTPTTQILNRVLSNSYGLRSLTLNCHQLDYSSVSIFTKQHLEELVLLKGFHFISSIFRQIGQSCLNLRTLSLELVYGDESVFVRNCNKSLENMFKGCPHLESLSIKFYTPYNLHGRSDTIQLLLPKTLKALLLQPVTNWEATTLILMNQLGFVENLPLSIDVQPSCLMLQSLTLVLDVITDELVAAITNYLHYLTVLCLEDNPLEKLSPYNDFSNAGLQLLSSRKNLRRLSLSRSRPNVFGRVTDIGILVLTEGLRGLESIRLEGFSKVTDAGYISILQSFKNLKRFEVINGYLLSDLAFHDLSFLSGSLVEVVLISCHLLTSETAESLSLCKNLELLDLGGCKSIADRGLNSISILRKLTSLDLSGADITDSGLSALGLGRSPIVTLCLRGCRRVGDRGFKKLFKKGSVITETLSKLDLGYLPGVSDETVARIVKMCREITNLCIRSCFFVTDASIRALGLMPDIEGRRRSIKRLDIYGCSRLSSDSIELFSHPYFQGLRWLGFGKTKLHAQEGVRMMELLSKRRCMSTCSYGCEMDCKDGWFLH</sequence>
<dbReference type="InterPro" id="IPR036047">
    <property type="entry name" value="F-box-like_dom_sf"/>
</dbReference>
<feature type="domain" description="F-box" evidence="1">
    <location>
        <begin position="8"/>
        <end position="55"/>
    </location>
</feature>
<dbReference type="GO" id="GO:0031146">
    <property type="term" value="P:SCF-dependent proteasomal ubiquitin-dependent protein catabolic process"/>
    <property type="evidence" value="ECO:0007669"/>
    <property type="project" value="TreeGrafter"/>
</dbReference>
<dbReference type="PROSITE" id="PS50181">
    <property type="entry name" value="FBOX"/>
    <property type="match status" value="1"/>
</dbReference>
<keyword evidence="3" id="KW-1185">Reference proteome</keyword>
<evidence type="ECO:0000313" key="3">
    <source>
        <dbReference type="Proteomes" id="UP000233837"/>
    </source>
</evidence>
<dbReference type="Gene3D" id="3.80.10.10">
    <property type="entry name" value="Ribonuclease Inhibitor"/>
    <property type="match status" value="3"/>
</dbReference>